<evidence type="ECO:0000313" key="3">
    <source>
        <dbReference type="EMBL" id="MDQ0271243.1"/>
    </source>
</evidence>
<dbReference type="EMBL" id="JAUSUB010000013">
    <property type="protein sequence ID" value="MDQ0271243.1"/>
    <property type="molecule type" value="Genomic_DNA"/>
</dbReference>
<keyword evidence="2" id="KW-0804">Transcription</keyword>
<dbReference type="Gene3D" id="3.40.50.2300">
    <property type="match status" value="1"/>
</dbReference>
<name>A0ABU0AJ07_9BACI</name>
<protein>
    <submittedName>
        <fullName evidence="3">DNA-binding NarL/FixJ family response regulator</fullName>
    </submittedName>
</protein>
<gene>
    <name evidence="3" type="ORF">J2S17_003131</name>
</gene>
<comment type="caution">
    <text evidence="3">The sequence shown here is derived from an EMBL/GenBank/DDBJ whole genome shotgun (WGS) entry which is preliminary data.</text>
</comment>
<dbReference type="Proteomes" id="UP001238088">
    <property type="component" value="Unassembled WGS sequence"/>
</dbReference>
<evidence type="ECO:0000256" key="2">
    <source>
        <dbReference type="ARBA" id="ARBA00023163"/>
    </source>
</evidence>
<dbReference type="RefSeq" id="WP_307476265.1">
    <property type="nucleotide sequence ID" value="NZ_JAUSUB010000013.1"/>
</dbReference>
<proteinExistence type="predicted"/>
<dbReference type="SUPFAM" id="SSF46894">
    <property type="entry name" value="C-terminal effector domain of the bipartite response regulators"/>
    <property type="match status" value="1"/>
</dbReference>
<sequence>MKTLMISYHFDQMYRMRTLLELSNPNLSITLSKTAIGDAPLQLKLKHWDLVIALTPLPATDYINEIIQICIKENIKTLCLVDKKSPMDINKLIINGVRGIIGYDAPFEVLKNAIKYLENDCYYYDPKLINHLNLGSQFTTGSKEVELPNLSYDQWNILSYAADGYTLSEILIKVPIQEDRLKIEKEHILRNFEVKTLTGAVAKALKHGWLVC</sequence>
<evidence type="ECO:0000256" key="1">
    <source>
        <dbReference type="ARBA" id="ARBA00023015"/>
    </source>
</evidence>
<evidence type="ECO:0000313" key="4">
    <source>
        <dbReference type="Proteomes" id="UP001238088"/>
    </source>
</evidence>
<keyword evidence="4" id="KW-1185">Reference proteome</keyword>
<dbReference type="GO" id="GO:0003677">
    <property type="term" value="F:DNA binding"/>
    <property type="evidence" value="ECO:0007669"/>
    <property type="project" value="UniProtKB-KW"/>
</dbReference>
<reference evidence="3 4" key="1">
    <citation type="submission" date="2023-07" db="EMBL/GenBank/DDBJ databases">
        <title>Genomic Encyclopedia of Type Strains, Phase IV (KMG-IV): sequencing the most valuable type-strain genomes for metagenomic binning, comparative biology and taxonomic classification.</title>
        <authorList>
            <person name="Goeker M."/>
        </authorList>
    </citation>
    <scope>NUCLEOTIDE SEQUENCE [LARGE SCALE GENOMIC DNA]</scope>
    <source>
        <strain evidence="3 4">DSM 23494</strain>
    </source>
</reference>
<keyword evidence="1" id="KW-0805">Transcription regulation</keyword>
<dbReference type="InterPro" id="IPR016032">
    <property type="entry name" value="Sig_transdc_resp-reg_C-effctor"/>
</dbReference>
<accession>A0ABU0AJ07</accession>
<organism evidence="3 4">
    <name type="scientific">Cytobacillus purgationiresistens</name>
    <dbReference type="NCBI Taxonomy" id="863449"/>
    <lineage>
        <taxon>Bacteria</taxon>
        <taxon>Bacillati</taxon>
        <taxon>Bacillota</taxon>
        <taxon>Bacilli</taxon>
        <taxon>Bacillales</taxon>
        <taxon>Bacillaceae</taxon>
        <taxon>Cytobacillus</taxon>
    </lineage>
</organism>
<keyword evidence="3" id="KW-0238">DNA-binding</keyword>